<name>A0A9N7U6D1_PLEPL</name>
<sequence>MNMFAINYSVRGSSRRSEEERAVGYWRDWLIDVEGGDAVLVVEDTENRVTLNQLLMFVTGADRGPPLGFPGEPTINFLHTVTIAHRSRGSAPRPAHSLRDTRPELLHVKELSAAPINDFGPQRPPECSEQHGYNAKFQQFPDI</sequence>
<dbReference type="AlphaFoldDB" id="A0A9N7U6D1"/>
<evidence type="ECO:0000313" key="2">
    <source>
        <dbReference type="EMBL" id="CAB1425904.1"/>
    </source>
</evidence>
<comment type="caution">
    <text evidence="2">The sequence shown here is derived from an EMBL/GenBank/DDBJ whole genome shotgun (WGS) entry which is preliminary data.</text>
</comment>
<evidence type="ECO:0000313" key="3">
    <source>
        <dbReference type="Proteomes" id="UP001153269"/>
    </source>
</evidence>
<dbReference type="EMBL" id="CADEAL010000845">
    <property type="protein sequence ID" value="CAB1425904.1"/>
    <property type="molecule type" value="Genomic_DNA"/>
</dbReference>
<proteinExistence type="predicted"/>
<evidence type="ECO:0000256" key="1">
    <source>
        <dbReference type="SAM" id="MobiDB-lite"/>
    </source>
</evidence>
<dbReference type="Proteomes" id="UP001153269">
    <property type="component" value="Unassembled WGS sequence"/>
</dbReference>
<reference evidence="2" key="1">
    <citation type="submission" date="2020-03" db="EMBL/GenBank/DDBJ databases">
        <authorList>
            <person name="Weist P."/>
        </authorList>
    </citation>
    <scope>NUCLEOTIDE SEQUENCE</scope>
</reference>
<organism evidence="2 3">
    <name type="scientific">Pleuronectes platessa</name>
    <name type="common">European plaice</name>
    <dbReference type="NCBI Taxonomy" id="8262"/>
    <lineage>
        <taxon>Eukaryota</taxon>
        <taxon>Metazoa</taxon>
        <taxon>Chordata</taxon>
        <taxon>Craniata</taxon>
        <taxon>Vertebrata</taxon>
        <taxon>Euteleostomi</taxon>
        <taxon>Actinopterygii</taxon>
        <taxon>Neopterygii</taxon>
        <taxon>Teleostei</taxon>
        <taxon>Neoteleostei</taxon>
        <taxon>Acanthomorphata</taxon>
        <taxon>Carangaria</taxon>
        <taxon>Pleuronectiformes</taxon>
        <taxon>Pleuronectoidei</taxon>
        <taxon>Pleuronectidae</taxon>
        <taxon>Pleuronectes</taxon>
    </lineage>
</organism>
<keyword evidence="3" id="KW-1185">Reference proteome</keyword>
<protein>
    <submittedName>
        <fullName evidence="2">Uncharacterized protein</fullName>
    </submittedName>
</protein>
<feature type="region of interest" description="Disordered" evidence="1">
    <location>
        <begin position="113"/>
        <end position="143"/>
    </location>
</feature>
<accession>A0A9N7U6D1</accession>
<gene>
    <name evidence="2" type="ORF">PLEPLA_LOCUS13838</name>
</gene>